<evidence type="ECO:0000313" key="2">
    <source>
        <dbReference type="Proteomes" id="UP000194236"/>
    </source>
</evidence>
<proteinExistence type="predicted"/>
<protein>
    <submittedName>
        <fullName evidence="1">Uncharacterized protein</fullName>
    </submittedName>
</protein>
<evidence type="ECO:0000313" key="1">
    <source>
        <dbReference type="EMBL" id="OTF83299.1"/>
    </source>
</evidence>
<comment type="caution">
    <text evidence="1">The sequence shown here is derived from an EMBL/GenBank/DDBJ whole genome shotgun (WGS) entry which is preliminary data.</text>
</comment>
<accession>A0A1Y3BQR6</accession>
<name>A0A1Y3BQR6_EURMA</name>
<dbReference type="AlphaFoldDB" id="A0A1Y3BQR6"/>
<sequence length="83" mass="9937">MAMDHLTNETIYNLIEQRLNHINHYRFDLEHKLKQLRHVITVYFISSTNNSIRLKCLEKLENFLNDCTFLDADVSIILNNLFN</sequence>
<gene>
    <name evidence="1" type="ORF">BLA29_013582</name>
</gene>
<organism evidence="1 2">
    <name type="scientific">Euroglyphus maynei</name>
    <name type="common">Mayne's house dust mite</name>
    <dbReference type="NCBI Taxonomy" id="6958"/>
    <lineage>
        <taxon>Eukaryota</taxon>
        <taxon>Metazoa</taxon>
        <taxon>Ecdysozoa</taxon>
        <taxon>Arthropoda</taxon>
        <taxon>Chelicerata</taxon>
        <taxon>Arachnida</taxon>
        <taxon>Acari</taxon>
        <taxon>Acariformes</taxon>
        <taxon>Sarcoptiformes</taxon>
        <taxon>Astigmata</taxon>
        <taxon>Psoroptidia</taxon>
        <taxon>Analgoidea</taxon>
        <taxon>Pyroglyphidae</taxon>
        <taxon>Pyroglyphinae</taxon>
        <taxon>Euroglyphus</taxon>
    </lineage>
</organism>
<dbReference type="EMBL" id="MUJZ01004265">
    <property type="protein sequence ID" value="OTF83299.1"/>
    <property type="molecule type" value="Genomic_DNA"/>
</dbReference>
<dbReference type="Proteomes" id="UP000194236">
    <property type="component" value="Unassembled WGS sequence"/>
</dbReference>
<keyword evidence="2" id="KW-1185">Reference proteome</keyword>
<reference evidence="1 2" key="1">
    <citation type="submission" date="2017-03" db="EMBL/GenBank/DDBJ databases">
        <title>Genome Survey of Euroglyphus maynei.</title>
        <authorList>
            <person name="Arlian L.G."/>
            <person name="Morgan M.S."/>
            <person name="Rider S.D."/>
        </authorList>
    </citation>
    <scope>NUCLEOTIDE SEQUENCE [LARGE SCALE GENOMIC DNA]</scope>
    <source>
        <strain evidence="1">Arlian Lab</strain>
        <tissue evidence="1">Whole body</tissue>
    </source>
</reference>